<dbReference type="PANTHER" id="PTHR11559">
    <property type="entry name" value="CARBOXYLESTERASE"/>
    <property type="match status" value="1"/>
</dbReference>
<dbReference type="Proteomes" id="UP000053240">
    <property type="component" value="Unassembled WGS sequence"/>
</dbReference>
<dbReference type="InParanoid" id="A0A194REU4"/>
<dbReference type="SUPFAM" id="SSF53474">
    <property type="entry name" value="alpha/beta-Hydrolases"/>
    <property type="match status" value="1"/>
</dbReference>
<dbReference type="AlphaFoldDB" id="A0A194REU4"/>
<gene>
    <name evidence="3" type="ORF">RR48_06052</name>
</gene>
<sequence length="539" mass="62371">MVKIRVKEGFLEGELAESELGGNYYAFRGIPYAEPPIGDLRFKAPVPKKPWDGIRNAKDFGSICYQFEIKNDVGLIRIGSEDCLYLNVYTPDIKPKYPLPVMFYIHGGGLIIGNGNDDMYGPEFLVRHGVILVTINYRLEVLGFLCLDTEEVPGNAGMKDQVIALRWVNDNIANFGGNPKNITIFGNSYGAISVNFHLISPMSKGLFQRAIVQSGSLTCPFVKIVQPRERAIALARRLGFRSEGDKELYEFFKRQPKETLIKIKFPITYYEQGKEQYDTLFGIVEEKKFANNECFISGDFVENLRNGIHEGIEIIMGYTDDEGFICLRSRKIEKIFEYANEFLQFYVPNAIAHSCSLDKQFEVGRRVKDYYFGNETVSMKDLKKLIIFFSLNYFTYPMFQLAKSCSRKNKVYFYKFTGKTERNIMARILKLEYLINNEILTCHCDELTYIFPMKKENLKIDKNSKSYKIIENITKLWTDFAKHGNPTSSFGFEWTPYNAFEQAYLEIDENLMMGTEPDKTEVDFWENIYREYLPSSIPY</sequence>
<evidence type="ECO:0000259" key="2">
    <source>
        <dbReference type="Pfam" id="PF00135"/>
    </source>
</evidence>
<evidence type="ECO:0000313" key="3">
    <source>
        <dbReference type="EMBL" id="KPJ16097.1"/>
    </source>
</evidence>
<organism evidence="3 4">
    <name type="scientific">Papilio machaon</name>
    <name type="common">Old World swallowtail butterfly</name>
    <dbReference type="NCBI Taxonomy" id="76193"/>
    <lineage>
        <taxon>Eukaryota</taxon>
        <taxon>Metazoa</taxon>
        <taxon>Ecdysozoa</taxon>
        <taxon>Arthropoda</taxon>
        <taxon>Hexapoda</taxon>
        <taxon>Insecta</taxon>
        <taxon>Pterygota</taxon>
        <taxon>Neoptera</taxon>
        <taxon>Endopterygota</taxon>
        <taxon>Lepidoptera</taxon>
        <taxon>Glossata</taxon>
        <taxon>Ditrysia</taxon>
        <taxon>Papilionoidea</taxon>
        <taxon>Papilionidae</taxon>
        <taxon>Papilioninae</taxon>
        <taxon>Papilio</taxon>
    </lineage>
</organism>
<accession>A0A194REU4</accession>
<dbReference type="InterPro" id="IPR050309">
    <property type="entry name" value="Type-B_Carboxylest/Lipase"/>
</dbReference>
<feature type="domain" description="Carboxylesterase type B" evidence="2">
    <location>
        <begin position="4"/>
        <end position="525"/>
    </location>
</feature>
<dbReference type="OrthoDB" id="19653at2759"/>
<dbReference type="KEGG" id="pmac:106709687"/>
<evidence type="ECO:0000256" key="1">
    <source>
        <dbReference type="ARBA" id="ARBA00023180"/>
    </source>
</evidence>
<dbReference type="EMBL" id="KQ460313">
    <property type="protein sequence ID" value="KPJ16097.1"/>
    <property type="molecule type" value="Genomic_DNA"/>
</dbReference>
<dbReference type="PROSITE" id="PS00941">
    <property type="entry name" value="CARBOXYLESTERASE_B_2"/>
    <property type="match status" value="1"/>
</dbReference>
<keyword evidence="4" id="KW-1185">Reference proteome</keyword>
<dbReference type="InterPro" id="IPR029058">
    <property type="entry name" value="AB_hydrolase_fold"/>
</dbReference>
<name>A0A194REU4_PAPMA</name>
<protein>
    <submittedName>
        <fullName evidence="3">Esterase B1</fullName>
    </submittedName>
</protein>
<dbReference type="Gene3D" id="3.40.50.1820">
    <property type="entry name" value="alpha/beta hydrolase"/>
    <property type="match status" value="1"/>
</dbReference>
<reference evidence="3 4" key="1">
    <citation type="journal article" date="2015" name="Nat. Commun.">
        <title>Outbred genome sequencing and CRISPR/Cas9 gene editing in butterflies.</title>
        <authorList>
            <person name="Li X."/>
            <person name="Fan D."/>
            <person name="Zhang W."/>
            <person name="Liu G."/>
            <person name="Zhang L."/>
            <person name="Zhao L."/>
            <person name="Fang X."/>
            <person name="Chen L."/>
            <person name="Dong Y."/>
            <person name="Chen Y."/>
            <person name="Ding Y."/>
            <person name="Zhao R."/>
            <person name="Feng M."/>
            <person name="Zhu Y."/>
            <person name="Feng Y."/>
            <person name="Jiang X."/>
            <person name="Zhu D."/>
            <person name="Xiang H."/>
            <person name="Feng X."/>
            <person name="Li S."/>
            <person name="Wang J."/>
            <person name="Zhang G."/>
            <person name="Kronforst M.R."/>
            <person name="Wang W."/>
        </authorList>
    </citation>
    <scope>NUCLEOTIDE SEQUENCE [LARGE SCALE GENOMIC DNA]</scope>
    <source>
        <strain evidence="3">Ya'a_city_454_Pm</strain>
        <tissue evidence="3">Whole body</tissue>
    </source>
</reference>
<dbReference type="InterPro" id="IPR002018">
    <property type="entry name" value="CarbesteraseB"/>
</dbReference>
<evidence type="ECO:0000313" key="4">
    <source>
        <dbReference type="Proteomes" id="UP000053240"/>
    </source>
</evidence>
<dbReference type="InterPro" id="IPR019819">
    <property type="entry name" value="Carboxylesterase_B_CS"/>
</dbReference>
<dbReference type="Pfam" id="PF00135">
    <property type="entry name" value="COesterase"/>
    <property type="match status" value="1"/>
</dbReference>
<keyword evidence="1" id="KW-0325">Glycoprotein</keyword>
<proteinExistence type="predicted"/>